<comment type="caution">
    <text evidence="1">The sequence shown here is derived from an EMBL/GenBank/DDBJ whole genome shotgun (WGS) entry which is preliminary data.</text>
</comment>
<gene>
    <name evidence="1" type="ORF">BTN49_3141</name>
</gene>
<evidence type="ECO:0008006" key="3">
    <source>
        <dbReference type="Google" id="ProtNLM"/>
    </source>
</evidence>
<sequence length="40" mass="4725">MALDSNGKQYPDKLIFQAVHYYVSYQLSYLEIDEIVKERG</sequence>
<dbReference type="GeneID" id="78828806"/>
<reference evidence="2" key="1">
    <citation type="submission" date="2017-04" db="EMBL/GenBank/DDBJ databases">
        <title>Genome evolution of the luminous symbionts of deep sea anglerfish.</title>
        <authorList>
            <person name="Hendry T.A."/>
        </authorList>
    </citation>
    <scope>NUCLEOTIDE SEQUENCE [LARGE SCALE GENOMIC DNA]</scope>
</reference>
<evidence type="ECO:0000313" key="1">
    <source>
        <dbReference type="EMBL" id="PCS21253.1"/>
    </source>
</evidence>
<dbReference type="EMBL" id="NBYY01000036">
    <property type="protein sequence ID" value="PCS21253.1"/>
    <property type="molecule type" value="Genomic_DNA"/>
</dbReference>
<accession>A0A2A5SZA7</accession>
<evidence type="ECO:0000313" key="2">
    <source>
        <dbReference type="Proteomes" id="UP000219020"/>
    </source>
</evidence>
<proteinExistence type="predicted"/>
<dbReference type="Proteomes" id="UP000219020">
    <property type="component" value="Unassembled WGS sequence"/>
</dbReference>
<name>A0A2A5SZA7_9GAMM</name>
<organism evidence="1 2">
    <name type="scientific">Candidatus Enterovibrio escicola</name>
    <dbReference type="NCBI Taxonomy" id="1927127"/>
    <lineage>
        <taxon>Bacteria</taxon>
        <taxon>Pseudomonadati</taxon>
        <taxon>Pseudomonadota</taxon>
        <taxon>Gammaproteobacteria</taxon>
        <taxon>Vibrionales</taxon>
        <taxon>Vibrionaceae</taxon>
        <taxon>Enterovibrio</taxon>
    </lineage>
</organism>
<protein>
    <recommendedName>
        <fullName evidence="3">Mobile element protein</fullName>
    </recommendedName>
</protein>
<keyword evidence="2" id="KW-1185">Reference proteome</keyword>
<dbReference type="AlphaFoldDB" id="A0A2A5SZA7"/>
<dbReference type="RefSeq" id="WP_263364210.1">
    <property type="nucleotide sequence ID" value="NZ_CAWNJE010000016.1"/>
</dbReference>